<dbReference type="Proteomes" id="UP000253729">
    <property type="component" value="Unassembled WGS sequence"/>
</dbReference>
<evidence type="ECO:0000313" key="2">
    <source>
        <dbReference type="Proteomes" id="UP000253729"/>
    </source>
</evidence>
<protein>
    <submittedName>
        <fullName evidence="1">Uncharacterized protein</fullName>
    </submittedName>
</protein>
<proteinExistence type="predicted"/>
<sequence length="85" mass="9593">MDSKATLMPLCKSLVMTARAIKTWSYHLSSKQAIGIQIRLTGHRRLCILCCFLIATMWNVPLDCYITSKQRKYSGFVASGMSSCR</sequence>
<gene>
    <name evidence="1" type="ORF">BDQ94DRAFT_137423</name>
</gene>
<accession>A0A3F3QCY0</accession>
<dbReference type="AlphaFoldDB" id="A0A3F3QCY0"/>
<dbReference type="RefSeq" id="XP_026630090.1">
    <property type="nucleotide sequence ID" value="XM_026765050.1"/>
</dbReference>
<organism evidence="1 2">
    <name type="scientific">Aspergillus welwitschiae</name>
    <dbReference type="NCBI Taxonomy" id="1341132"/>
    <lineage>
        <taxon>Eukaryota</taxon>
        <taxon>Fungi</taxon>
        <taxon>Dikarya</taxon>
        <taxon>Ascomycota</taxon>
        <taxon>Pezizomycotina</taxon>
        <taxon>Eurotiomycetes</taxon>
        <taxon>Eurotiomycetidae</taxon>
        <taxon>Eurotiales</taxon>
        <taxon>Aspergillaceae</taxon>
        <taxon>Aspergillus</taxon>
        <taxon>Aspergillus subgen. Circumdati</taxon>
    </lineage>
</organism>
<dbReference type="EMBL" id="KZ852036">
    <property type="protein sequence ID" value="RDH37068.1"/>
    <property type="molecule type" value="Genomic_DNA"/>
</dbReference>
<name>A0A3F3QCY0_9EURO</name>
<reference evidence="1 2" key="1">
    <citation type="submission" date="2018-07" db="EMBL/GenBank/DDBJ databases">
        <title>The genomes of Aspergillus section Nigri reveals drivers in fungal speciation.</title>
        <authorList>
            <consortium name="DOE Joint Genome Institute"/>
            <person name="Vesth T.C."/>
            <person name="Nybo J."/>
            <person name="Theobald S."/>
            <person name="Brandl J."/>
            <person name="Frisvad J.C."/>
            <person name="Nielsen K.F."/>
            <person name="Lyhne E.K."/>
            <person name="Kogle M.E."/>
            <person name="Kuo A."/>
            <person name="Riley R."/>
            <person name="Clum A."/>
            <person name="Nolan M."/>
            <person name="Lipzen A."/>
            <person name="Salamov A."/>
            <person name="Henrissat B."/>
            <person name="Wiebenga A."/>
            <person name="De vries R.P."/>
            <person name="Grigoriev I.V."/>
            <person name="Mortensen U.H."/>
            <person name="Andersen M.R."/>
            <person name="Baker S.E."/>
        </authorList>
    </citation>
    <scope>NUCLEOTIDE SEQUENCE [LARGE SCALE GENOMIC DNA]</scope>
    <source>
        <strain evidence="1 2">CBS 139.54b</strain>
    </source>
</reference>
<keyword evidence="2" id="KW-1185">Reference proteome</keyword>
<dbReference type="GeneID" id="38133406"/>
<evidence type="ECO:0000313" key="1">
    <source>
        <dbReference type="EMBL" id="RDH37068.1"/>
    </source>
</evidence>